<keyword evidence="1" id="KW-0808">Transferase</keyword>
<reference evidence="1 2" key="1">
    <citation type="submission" date="2016-06" db="EMBL/GenBank/DDBJ databases">
        <title>Draft genome of Moraxella atlantae CCUG 66109.</title>
        <authorList>
            <person name="Salva-Serra F."/>
            <person name="Engstrom-Jakobsson H."/>
            <person name="Thorell K."/>
            <person name="Gonzales-Siles L."/>
            <person name="Karlsson R."/>
            <person name="Boulund F."/>
            <person name="Engstrand L."/>
            <person name="Kristiansson E."/>
            <person name="Moore E."/>
        </authorList>
    </citation>
    <scope>NUCLEOTIDE SEQUENCE [LARGE SCALE GENOMIC DNA]</scope>
    <source>
        <strain evidence="1 2">CCUG 66109</strain>
    </source>
</reference>
<dbReference type="EMBL" id="LZMZ01000010">
    <property type="protein sequence ID" value="OBX79806.1"/>
    <property type="molecule type" value="Genomic_DNA"/>
</dbReference>
<dbReference type="SUPFAM" id="SSF103025">
    <property type="entry name" value="Folate-binding domain"/>
    <property type="match status" value="1"/>
</dbReference>
<dbReference type="PANTHER" id="PTHR22602:SF0">
    <property type="entry name" value="TRANSFERASE CAF17, MITOCHONDRIAL-RELATED"/>
    <property type="match status" value="1"/>
</dbReference>
<sequence length="243" mass="26473">MTDFCVMTLTGEQAAKFLQGQVTCHVAKLTADTFQPTAISNLKGRVDFGLWLRRVDDMTFDIVLSADCAADFAQHVKKYGAFSKITLSDAKPIYPVVIEGVPTFSETDTGYPMTDWQAQSIAQGNYWLTQPTRGLLQPQELRLHQRGGVDYDKGCYLGQEIIARLWFKASPKAWLHRVTGNGDTPDAGAVLGNSVTVVNAIAKSESANAFEALVVARPDDIAAAGLTVLALPEALQQPIERQV</sequence>
<protein>
    <submittedName>
        <fullName evidence="1">Aminomethyltransferase</fullName>
    </submittedName>
</protein>
<dbReference type="Gene3D" id="3.30.70.1400">
    <property type="entry name" value="Aminomethyltransferase beta-barrel domains"/>
    <property type="match status" value="1"/>
</dbReference>
<dbReference type="AlphaFoldDB" id="A0A1B8QDP3"/>
<name>A0A1B8QDP3_9GAMM</name>
<dbReference type="GO" id="GO:0016226">
    <property type="term" value="P:iron-sulfur cluster assembly"/>
    <property type="evidence" value="ECO:0007669"/>
    <property type="project" value="TreeGrafter"/>
</dbReference>
<dbReference type="Proteomes" id="UP000092508">
    <property type="component" value="Unassembled WGS sequence"/>
</dbReference>
<dbReference type="PANTHER" id="PTHR22602">
    <property type="entry name" value="TRANSFERASE CAF17, MITOCHONDRIAL-RELATED"/>
    <property type="match status" value="1"/>
</dbReference>
<gene>
    <name evidence="1" type="ORF">A9308_05230</name>
</gene>
<dbReference type="GO" id="GO:0008168">
    <property type="term" value="F:methyltransferase activity"/>
    <property type="evidence" value="ECO:0007669"/>
    <property type="project" value="UniProtKB-KW"/>
</dbReference>
<keyword evidence="1" id="KW-0489">Methyltransferase</keyword>
<organism evidence="1 2">
    <name type="scientific">Faucicola atlantae</name>
    <dbReference type="NCBI Taxonomy" id="34059"/>
    <lineage>
        <taxon>Bacteria</taxon>
        <taxon>Pseudomonadati</taxon>
        <taxon>Pseudomonadota</taxon>
        <taxon>Gammaproteobacteria</taxon>
        <taxon>Moraxellales</taxon>
        <taxon>Moraxellaceae</taxon>
        <taxon>Faucicola</taxon>
    </lineage>
</organism>
<dbReference type="NCBIfam" id="TIGR03317">
    <property type="entry name" value="ygfZ_signature"/>
    <property type="match status" value="1"/>
</dbReference>
<comment type="caution">
    <text evidence="1">The sequence shown here is derived from an EMBL/GenBank/DDBJ whole genome shotgun (WGS) entry which is preliminary data.</text>
</comment>
<dbReference type="InterPro" id="IPR017703">
    <property type="entry name" value="YgfZ/GCV_T_CS"/>
</dbReference>
<evidence type="ECO:0000313" key="2">
    <source>
        <dbReference type="Proteomes" id="UP000092508"/>
    </source>
</evidence>
<dbReference type="STRING" id="34059.A9308_05230"/>
<proteinExistence type="predicted"/>
<accession>A0A1B8QDP3</accession>
<dbReference type="OrthoDB" id="9796287at2"/>
<evidence type="ECO:0000313" key="1">
    <source>
        <dbReference type="EMBL" id="OBX79806.1"/>
    </source>
</evidence>
<dbReference type="Gene3D" id="2.40.30.160">
    <property type="match status" value="1"/>
</dbReference>
<dbReference type="InterPro" id="IPR045179">
    <property type="entry name" value="YgfZ/GcvT"/>
</dbReference>
<dbReference type="GO" id="GO:0032259">
    <property type="term" value="P:methylation"/>
    <property type="evidence" value="ECO:0007669"/>
    <property type="project" value="UniProtKB-KW"/>
</dbReference>
<dbReference type="RefSeq" id="WP_067235751.1">
    <property type="nucleotide sequence ID" value="NZ_LZMZ01000010.1"/>
</dbReference>